<name>A0ACB7J6A0_PLECO</name>
<evidence type="ECO:0000313" key="2">
    <source>
        <dbReference type="Proteomes" id="UP000824881"/>
    </source>
</evidence>
<protein>
    <submittedName>
        <fullName evidence="1">Uncharacterized protein</fullName>
    </submittedName>
</protein>
<dbReference type="Proteomes" id="UP000824881">
    <property type="component" value="Unassembled WGS sequence"/>
</dbReference>
<dbReference type="EMBL" id="WQMT02000002">
    <property type="protein sequence ID" value="KAG9226077.1"/>
    <property type="molecule type" value="Genomic_DNA"/>
</dbReference>
<gene>
    <name evidence="1" type="ORF">CCMSSC00406_0004988</name>
</gene>
<evidence type="ECO:0000313" key="1">
    <source>
        <dbReference type="EMBL" id="KAG9226077.1"/>
    </source>
</evidence>
<sequence length="586" mass="67228">MDVSESSQDMPSQPSNFNDDSLMQDVGESKAPSSLTHETDEHSPPSTQDDSRKRTHHYGLLGEHAGSPFDDNIWKDWILTPLELRHSQAPREPEYDGFPGPGPLPPIPCVVVHSNGWVVNHSKTLIIDIEEAREFIDAIRYRASATELLGIGCEDTLRLEYHYDTWFEDTIFEHPWLLDLQKRYRSTYALKSTLSEYRNGETLPRGTLTCNGSWNHHIQGELTEEAGFVRQMELNERDEHGTEREEVGKDDEQQKEERHEGKKKAPQEDTSFDISSSRPTSTSDTEHAPLPRTYMMRVDSPLSPLEALHSRSFAMPNLVEKQSTGRHEGLELIAEVATAILRPENNDVEADRSDIGSETPLLQYPEPERPTIEPRPTIQRNRLMSEDEPGRFKTRIFQLNTNKSLDGQSQLINSIANFDIILLQEPWLGRDGLTRAISRFNMIYPTTRDREPEKTRAVTMISTRIKSDHYIQLPIDSPDVVGLDIKCGPEDWLRIINIYNDCNHDHSMRAVESLLLEEEHRRAAGIHAHMIWAGDFNRHHWTWDEERNLHLFTRQNIDAAEQLIEMADRYGMVMTLAKGTPTLQAH</sequence>
<keyword evidence="2" id="KW-1185">Reference proteome</keyword>
<comment type="caution">
    <text evidence="1">The sequence shown here is derived from an EMBL/GenBank/DDBJ whole genome shotgun (WGS) entry which is preliminary data.</text>
</comment>
<proteinExistence type="predicted"/>
<organism evidence="1 2">
    <name type="scientific">Pleurotus cornucopiae</name>
    <name type="common">Cornucopia mushroom</name>
    <dbReference type="NCBI Taxonomy" id="5321"/>
    <lineage>
        <taxon>Eukaryota</taxon>
        <taxon>Fungi</taxon>
        <taxon>Dikarya</taxon>
        <taxon>Basidiomycota</taxon>
        <taxon>Agaricomycotina</taxon>
        <taxon>Agaricomycetes</taxon>
        <taxon>Agaricomycetidae</taxon>
        <taxon>Agaricales</taxon>
        <taxon>Pleurotineae</taxon>
        <taxon>Pleurotaceae</taxon>
        <taxon>Pleurotus</taxon>
    </lineage>
</organism>
<accession>A0ACB7J6A0</accession>
<reference evidence="1 2" key="1">
    <citation type="journal article" date="2021" name="Appl. Environ. Microbiol.">
        <title>Genetic linkage and physical mapping for an oyster mushroom Pleurotus cornucopiae and QTL analysis for the trait cap color.</title>
        <authorList>
            <person name="Zhang Y."/>
            <person name="Gao W."/>
            <person name="Sonnenberg A."/>
            <person name="Chen Q."/>
            <person name="Zhang J."/>
            <person name="Huang C."/>
        </authorList>
    </citation>
    <scope>NUCLEOTIDE SEQUENCE [LARGE SCALE GENOMIC DNA]</scope>
    <source>
        <strain evidence="1">CCMSSC00406</strain>
    </source>
</reference>